<keyword evidence="7 14" id="KW-0851">Voltage-gated channel</keyword>
<feature type="transmembrane region" description="Helical" evidence="14">
    <location>
        <begin position="91"/>
        <end position="114"/>
    </location>
</feature>
<dbReference type="PROSITE" id="PS50042">
    <property type="entry name" value="CNMP_BINDING_3"/>
    <property type="match status" value="1"/>
</dbReference>
<feature type="domain" description="KHA" evidence="16">
    <location>
        <begin position="737"/>
        <end position="818"/>
    </location>
</feature>
<dbReference type="CDD" id="cd00038">
    <property type="entry name" value="CAP_ED"/>
    <property type="match status" value="1"/>
</dbReference>
<dbReference type="InterPro" id="IPR002110">
    <property type="entry name" value="Ankyrin_rpt"/>
</dbReference>
<dbReference type="PROSITE" id="PS50297">
    <property type="entry name" value="ANK_REP_REGION"/>
    <property type="match status" value="1"/>
</dbReference>
<feature type="repeat" description="ANK" evidence="13">
    <location>
        <begin position="612"/>
        <end position="644"/>
    </location>
</feature>
<dbReference type="InterPro" id="IPR036770">
    <property type="entry name" value="Ankyrin_rpt-contain_sf"/>
</dbReference>
<keyword evidence="8 14" id="KW-0630">Potassium</keyword>
<dbReference type="FunFam" id="2.60.120.10:FF:000074">
    <property type="entry name" value="Potassium channel KAT2"/>
    <property type="match status" value="1"/>
</dbReference>
<evidence type="ECO:0000256" key="6">
    <source>
        <dbReference type="ARBA" id="ARBA00022826"/>
    </source>
</evidence>
<dbReference type="PANTHER" id="PTHR45743">
    <property type="entry name" value="POTASSIUM CHANNEL AKT1"/>
    <property type="match status" value="1"/>
</dbReference>
<dbReference type="InterPro" id="IPR021789">
    <property type="entry name" value="KHA_dom"/>
</dbReference>
<evidence type="ECO:0000256" key="11">
    <source>
        <dbReference type="ARBA" id="ARBA00023136"/>
    </source>
</evidence>
<comment type="similarity">
    <text evidence="2 14">Belongs to the potassium channel family. Plant (TC 1.A.1.4) subfamily.</text>
</comment>
<dbReference type="InterPro" id="IPR045319">
    <property type="entry name" value="KAT/AKT"/>
</dbReference>
<keyword evidence="5 14" id="KW-0812">Transmembrane</keyword>
<feature type="domain" description="Cyclic nucleotide-binding" evidence="15">
    <location>
        <begin position="411"/>
        <end position="530"/>
    </location>
</feature>
<keyword evidence="11 14" id="KW-0472">Membrane</keyword>
<feature type="transmembrane region" description="Helical" evidence="14">
    <location>
        <begin position="312"/>
        <end position="336"/>
    </location>
</feature>
<dbReference type="PANTHER" id="PTHR45743:SF6">
    <property type="entry name" value="POTASSIUM CHANNEL KAT2"/>
    <property type="match status" value="1"/>
</dbReference>
<evidence type="ECO:0000256" key="5">
    <source>
        <dbReference type="ARBA" id="ARBA00022692"/>
    </source>
</evidence>
<dbReference type="SMART" id="SM00248">
    <property type="entry name" value="ANK"/>
    <property type="match status" value="1"/>
</dbReference>
<protein>
    <recommendedName>
        <fullName evidence="14">Potassium channel</fullName>
    </recommendedName>
</protein>
<evidence type="ECO:0000313" key="19">
    <source>
        <dbReference type="RefSeq" id="XP_035544236.1"/>
    </source>
</evidence>
<feature type="transmembrane region" description="Helical" evidence="14">
    <location>
        <begin position="61"/>
        <end position="84"/>
    </location>
</feature>
<keyword evidence="3 14" id="KW-0813">Transport</keyword>
<dbReference type="Pfam" id="PF11834">
    <property type="entry name" value="KHA"/>
    <property type="match status" value="1"/>
</dbReference>
<sequence>MSLSCSKSFFNRFCLEEFHMESAVRSSFFSSDLLPSLGARINQATTLRRCIVSPFSPRYRAWQMLLVVLVIYSAWICPFQFAFLPYKQDALFIFDNIVNGFFAIDIILTFFVAYLDNQSYLLVDDPKKIAVRYISTWFIFDICSTAPFQSIKLLFTNKSGELGFTLLNMLRLWRLRRVSSLFARSIPIPISILSYPILYLWFSSNSPIILSSKFRFLRLEKDIRFNYFWTRCIKLISVTLFAVHFAGCVNYLIADRYPDPKRTWIGAVNPNFKEDGIWDRYVTAIYWSITTLTTTGYGDLHAENTREMMFDIFYMLFNLGLTSYLIGNMTNLVVHWTSRTRNFRDSVRAASEFAARNHLPPSIQDQMLSHICLKFKTEGLNQQGTLNGLPKAIRSSIAYHLFFPIVEKVSLFQGVSRDFLFQLVSEMEAEYFPPKEDVILQNEAPTDLYILVSGVVKFLCHTDGRDKDLGEAVAGDSFGEFGVLCYRPQPFSVRTTEISQILRLNRTSLMNAIQANAEDGRIIMNNLFQKLKGQESLGFEYAHQDPGLFLREWFNEESLSPSGCQDNSCEDLPMKEARDVSFSGLETAEQSETGKCPMFARYATDVNLIAEDDQTALHAAVRRGHLEMVKILLEGGANVNKQDARGWTPKALAEQQENKSIYELLLSYEHRRKPDEHRIDLIGLESADNGLYSQNRHRRQRGPQSVNNNLKIDSASSCPSRFSCPTNTQMIKWMKKRVTIHMKLQPNGTSQRQPGKLIILPDSIEKLLKIAGEKFGGHTPTKVINAENAEIDDINVIRDGDHLYFLHNECEKMDCEVT</sequence>
<evidence type="ECO:0000256" key="3">
    <source>
        <dbReference type="ARBA" id="ARBA00022448"/>
    </source>
</evidence>
<dbReference type="Pfam" id="PF00520">
    <property type="entry name" value="Ion_trans"/>
    <property type="match status" value="2"/>
</dbReference>
<dbReference type="InterPro" id="IPR018490">
    <property type="entry name" value="cNMP-bd_dom_sf"/>
</dbReference>
<evidence type="ECO:0000256" key="13">
    <source>
        <dbReference type="PROSITE-ProRule" id="PRU00023"/>
    </source>
</evidence>
<keyword evidence="10 14" id="KW-0406">Ion transport</keyword>
<feature type="transmembrane region" description="Helical" evidence="14">
    <location>
        <begin position="134"/>
        <end position="155"/>
    </location>
</feature>
<dbReference type="PRINTS" id="PR01463">
    <property type="entry name" value="EAGCHANLFMLY"/>
</dbReference>
<dbReference type="InterPro" id="IPR000595">
    <property type="entry name" value="cNMP-bd_dom"/>
</dbReference>
<keyword evidence="17" id="KW-1185">Reference proteome</keyword>
<dbReference type="InterPro" id="IPR014710">
    <property type="entry name" value="RmlC-like_jellyroll"/>
</dbReference>
<evidence type="ECO:0000256" key="8">
    <source>
        <dbReference type="ARBA" id="ARBA00022958"/>
    </source>
</evidence>
<dbReference type="PROSITE" id="PS51490">
    <property type="entry name" value="KHA"/>
    <property type="match status" value="1"/>
</dbReference>
<comment type="domain">
    <text evidence="14">The segment S4 is probably the voltage-sensor and is characterized by a series of positively charged amino acids. The pore-forming region H5 is enclosed by the transmembrane segments S5 and S6 in the Shaker-type (1P/6TM) and contains the GYGD signature motif which seems to be involved in potassium selectivity.</text>
</comment>
<evidence type="ECO:0000256" key="9">
    <source>
        <dbReference type="ARBA" id="ARBA00022989"/>
    </source>
</evidence>
<dbReference type="InterPro" id="IPR003938">
    <property type="entry name" value="K_chnl_volt-dep_EAG/ELK/ERG"/>
</dbReference>
<feature type="transmembrane region" description="Helical" evidence="14">
    <location>
        <begin position="181"/>
        <end position="202"/>
    </location>
</feature>
<evidence type="ECO:0000259" key="16">
    <source>
        <dbReference type="PROSITE" id="PS51490"/>
    </source>
</evidence>
<evidence type="ECO:0000256" key="7">
    <source>
        <dbReference type="ARBA" id="ARBA00022882"/>
    </source>
</evidence>
<dbReference type="Gene3D" id="1.10.287.70">
    <property type="match status" value="1"/>
</dbReference>
<dbReference type="SUPFAM" id="SSF51206">
    <property type="entry name" value="cAMP-binding domain-like"/>
    <property type="match status" value="1"/>
</dbReference>
<gene>
    <name evidence="18 19" type="primary">LOC108988626</name>
</gene>
<keyword evidence="4 14" id="KW-0633">Potassium transport</keyword>
<dbReference type="RefSeq" id="XP_018817486.1">
    <property type="nucleotide sequence ID" value="XM_018961941.2"/>
</dbReference>
<keyword evidence="6 14" id="KW-0631">Potassium channel</keyword>
<comment type="subunit">
    <text evidence="14">The potassium channel is composed of a homo- or heterotetrameric complex of pore-forming subunits.</text>
</comment>
<keyword evidence="12 14" id="KW-0407">Ion channel</keyword>
<dbReference type="InterPro" id="IPR005821">
    <property type="entry name" value="Ion_trans_dom"/>
</dbReference>
<dbReference type="RefSeq" id="XP_035544236.1">
    <property type="nucleotide sequence ID" value="XM_035688343.1"/>
</dbReference>
<dbReference type="SUPFAM" id="SSF81324">
    <property type="entry name" value="Voltage-gated potassium channels"/>
    <property type="match status" value="1"/>
</dbReference>
<accession>A0A2I4EDL8</accession>
<evidence type="ECO:0000313" key="17">
    <source>
        <dbReference type="Proteomes" id="UP000235220"/>
    </source>
</evidence>
<keyword evidence="13" id="KW-0040">ANK repeat</keyword>
<dbReference type="SUPFAM" id="SSF48403">
    <property type="entry name" value="Ankyrin repeat"/>
    <property type="match status" value="1"/>
</dbReference>
<evidence type="ECO:0000256" key="4">
    <source>
        <dbReference type="ARBA" id="ARBA00022538"/>
    </source>
</evidence>
<comment type="domain">
    <text evidence="14">The KHA domain (rich in hydrophobic and acidic residues) present in the C-terminal part is likely to be important for tetramerization.</text>
</comment>
<evidence type="ECO:0000256" key="2">
    <source>
        <dbReference type="ARBA" id="ARBA00007929"/>
    </source>
</evidence>
<dbReference type="Pfam" id="PF00027">
    <property type="entry name" value="cNMP_binding"/>
    <property type="match status" value="1"/>
</dbReference>
<name>A0A2I4EDL8_JUGRE</name>
<dbReference type="GeneID" id="108988626"/>
<dbReference type="Proteomes" id="UP000235220">
    <property type="component" value="Chromosome 3"/>
</dbReference>
<feature type="transmembrane region" description="Helical" evidence="14">
    <location>
        <begin position="228"/>
        <end position="253"/>
    </location>
</feature>
<evidence type="ECO:0000256" key="14">
    <source>
        <dbReference type="RuleBase" id="RU369015"/>
    </source>
</evidence>
<dbReference type="KEGG" id="jre:108988626"/>
<dbReference type="OrthoDB" id="426293at2759"/>
<comment type="subcellular location">
    <subcellularLocation>
        <location evidence="1 14">Membrane</location>
        <topology evidence="1 14">Multi-pass membrane protein</topology>
    </subcellularLocation>
</comment>
<evidence type="ECO:0000313" key="18">
    <source>
        <dbReference type="RefSeq" id="XP_018817486.1"/>
    </source>
</evidence>
<dbReference type="Gramene" id="Jr03_14630_p1">
    <property type="protein sequence ID" value="cds.Jr03_14630_p1"/>
    <property type="gene ID" value="Jr03_14630"/>
</dbReference>
<dbReference type="Gene3D" id="2.60.120.10">
    <property type="entry name" value="Jelly Rolls"/>
    <property type="match status" value="1"/>
</dbReference>
<organism evidence="17 18">
    <name type="scientific">Juglans regia</name>
    <name type="common">English walnut</name>
    <dbReference type="NCBI Taxonomy" id="51240"/>
    <lineage>
        <taxon>Eukaryota</taxon>
        <taxon>Viridiplantae</taxon>
        <taxon>Streptophyta</taxon>
        <taxon>Embryophyta</taxon>
        <taxon>Tracheophyta</taxon>
        <taxon>Spermatophyta</taxon>
        <taxon>Magnoliopsida</taxon>
        <taxon>eudicotyledons</taxon>
        <taxon>Gunneridae</taxon>
        <taxon>Pentapetalae</taxon>
        <taxon>rosids</taxon>
        <taxon>fabids</taxon>
        <taxon>Fagales</taxon>
        <taxon>Juglandaceae</taxon>
        <taxon>Juglans</taxon>
    </lineage>
</organism>
<dbReference type="AlphaFoldDB" id="A0A2I4EDL8"/>
<proteinExistence type="inferred from homology"/>
<dbReference type="Gene3D" id="1.25.40.20">
    <property type="entry name" value="Ankyrin repeat-containing domain"/>
    <property type="match status" value="1"/>
</dbReference>
<dbReference type="SMART" id="SM00100">
    <property type="entry name" value="cNMP"/>
    <property type="match status" value="1"/>
</dbReference>
<dbReference type="PROSITE" id="PS50088">
    <property type="entry name" value="ANK_REPEAT"/>
    <property type="match status" value="1"/>
</dbReference>
<evidence type="ECO:0000259" key="15">
    <source>
        <dbReference type="PROSITE" id="PS50042"/>
    </source>
</evidence>
<dbReference type="GO" id="GO:0005249">
    <property type="term" value="F:voltage-gated potassium channel activity"/>
    <property type="evidence" value="ECO:0007669"/>
    <property type="project" value="UniProtKB-UniRule"/>
</dbReference>
<reference evidence="18 19" key="1">
    <citation type="submission" date="2025-04" db="UniProtKB">
        <authorList>
            <consortium name="RefSeq"/>
        </authorList>
    </citation>
    <scope>IDENTIFICATION</scope>
    <source>
        <tissue evidence="18 19">Leaves</tissue>
    </source>
</reference>
<evidence type="ECO:0000256" key="10">
    <source>
        <dbReference type="ARBA" id="ARBA00023065"/>
    </source>
</evidence>
<dbReference type="GO" id="GO:0034702">
    <property type="term" value="C:monoatomic ion channel complex"/>
    <property type="evidence" value="ECO:0007669"/>
    <property type="project" value="UniProtKB-KW"/>
</dbReference>
<evidence type="ECO:0000256" key="12">
    <source>
        <dbReference type="ARBA" id="ARBA00023303"/>
    </source>
</evidence>
<keyword evidence="9 14" id="KW-1133">Transmembrane helix</keyword>
<dbReference type="Pfam" id="PF12796">
    <property type="entry name" value="Ank_2"/>
    <property type="match status" value="1"/>
</dbReference>
<evidence type="ECO:0000256" key="1">
    <source>
        <dbReference type="ARBA" id="ARBA00004141"/>
    </source>
</evidence>
<comment type="function">
    <text evidence="14">Potassium channel.</text>
</comment>